<dbReference type="OrthoDB" id="5793281at2759"/>
<feature type="domain" description="Cupin type-2" evidence="1">
    <location>
        <begin position="35"/>
        <end position="90"/>
    </location>
</feature>
<evidence type="ECO:0000313" key="2">
    <source>
        <dbReference type="EMBL" id="KPI41759.1"/>
    </source>
</evidence>
<keyword evidence="3" id="KW-1185">Reference proteome</keyword>
<dbReference type="EMBL" id="LFJN01000009">
    <property type="protein sequence ID" value="KPI41759.1"/>
    <property type="molecule type" value="Genomic_DNA"/>
</dbReference>
<dbReference type="AlphaFoldDB" id="A0A0N0NNT7"/>
<dbReference type="SUPFAM" id="SSF51182">
    <property type="entry name" value="RmlC-like cupins"/>
    <property type="match status" value="1"/>
</dbReference>
<accession>A0A0N0NNT7</accession>
<reference evidence="2 3" key="1">
    <citation type="submission" date="2015-06" db="EMBL/GenBank/DDBJ databases">
        <title>Draft genome of the ant-associated black yeast Phialophora attae CBS 131958.</title>
        <authorList>
            <person name="Moreno L.F."/>
            <person name="Stielow B.J."/>
            <person name="de Hoog S."/>
            <person name="Vicente V.A."/>
            <person name="Weiss V.A."/>
            <person name="de Vries M."/>
            <person name="Cruz L.M."/>
            <person name="Souza E.M."/>
        </authorList>
    </citation>
    <scope>NUCLEOTIDE SEQUENCE [LARGE SCALE GENOMIC DNA]</scope>
    <source>
        <strain evidence="2 3">CBS 131958</strain>
    </source>
</reference>
<proteinExistence type="predicted"/>
<comment type="caution">
    <text evidence="2">The sequence shown here is derived from an EMBL/GenBank/DDBJ whole genome shotgun (WGS) entry which is preliminary data.</text>
</comment>
<dbReference type="InterPro" id="IPR011051">
    <property type="entry name" value="RmlC_Cupin_sf"/>
</dbReference>
<gene>
    <name evidence="2" type="ORF">AB675_8999</name>
</gene>
<dbReference type="Pfam" id="PF07883">
    <property type="entry name" value="Cupin_2"/>
    <property type="match status" value="1"/>
</dbReference>
<sequence length="123" mass="13203">MSTNSSVPSTSNIQRQILQQIPIPALPGYESRLVLLTYPPGVNAPVHTHPVAATGYVLEGSVLSQWDGPDSLEEFYTAGDSFVDHGTRVHVRSENVSQGGTGVLRMLISYVIKVGEANVNALE</sequence>
<dbReference type="Proteomes" id="UP000038010">
    <property type="component" value="Unassembled WGS sequence"/>
</dbReference>
<evidence type="ECO:0000313" key="3">
    <source>
        <dbReference type="Proteomes" id="UP000038010"/>
    </source>
</evidence>
<evidence type="ECO:0000259" key="1">
    <source>
        <dbReference type="Pfam" id="PF07883"/>
    </source>
</evidence>
<dbReference type="InterPro" id="IPR014710">
    <property type="entry name" value="RmlC-like_jellyroll"/>
</dbReference>
<dbReference type="RefSeq" id="XP_018001722.1">
    <property type="nucleotide sequence ID" value="XM_018149495.1"/>
</dbReference>
<organism evidence="2 3">
    <name type="scientific">Cyphellophora attinorum</name>
    <dbReference type="NCBI Taxonomy" id="1664694"/>
    <lineage>
        <taxon>Eukaryota</taxon>
        <taxon>Fungi</taxon>
        <taxon>Dikarya</taxon>
        <taxon>Ascomycota</taxon>
        <taxon>Pezizomycotina</taxon>
        <taxon>Eurotiomycetes</taxon>
        <taxon>Chaetothyriomycetidae</taxon>
        <taxon>Chaetothyriales</taxon>
        <taxon>Cyphellophoraceae</taxon>
        <taxon>Cyphellophora</taxon>
    </lineage>
</organism>
<dbReference type="GeneID" id="28741375"/>
<protein>
    <recommendedName>
        <fullName evidence="1">Cupin type-2 domain-containing protein</fullName>
    </recommendedName>
</protein>
<name>A0A0N0NNT7_9EURO</name>
<dbReference type="PANTHER" id="PTHR38599:SF1">
    <property type="entry name" value="CUPIN DOMAIN PROTEIN (AFU_ORTHOLOGUE AFUA_3G13620)"/>
    <property type="match status" value="1"/>
</dbReference>
<dbReference type="VEuPathDB" id="FungiDB:AB675_8999"/>
<dbReference type="InterPro" id="IPR013096">
    <property type="entry name" value="Cupin_2"/>
</dbReference>
<dbReference type="Gene3D" id="2.60.120.10">
    <property type="entry name" value="Jelly Rolls"/>
    <property type="match status" value="1"/>
</dbReference>
<dbReference type="PANTHER" id="PTHR38599">
    <property type="entry name" value="CUPIN DOMAIN PROTEIN (AFU_ORTHOLOGUE AFUA_3G13620)"/>
    <property type="match status" value="1"/>
</dbReference>